<comment type="caution">
    <text evidence="10">The sequence shown here is derived from an EMBL/GenBank/DDBJ whole genome shotgun (WGS) entry which is preliminary data.</text>
</comment>
<sequence>MSMSILKVACRTANPAASKISHTCLYWAALSHAIGVTCTPSPNPTEDTFTATGAVDTSSSFATLALEYPATAVGINQSSSSSNDFNYSKPAVVHQGPWGRYRWTGTQTLVYFAHNSDVEFQKCYVSLVENLNVEDVECLKYSLSKGLGLGIVLGGSIMKVPQLLLIVSAKSARGLSLSAYTLETLSYAITLVYSYRNSFPFSTYGENFFLTLQNILITFLIIHYPASRLTRPRSSSAQRLTLAIALTGVAGFALYSIPPATLSALQLATIPLSLFSKIPQIRQNQRARSTGQLSAFAVISQIVGCLARLFTTAAEVGDLILSAGFALALLLNCVLGVQMWAYWGKDGKEASIPVVVTHTEKEKEKIPAAAWQQDGKVEVVVPPASPATPGVRQQPGRRWARKVD</sequence>
<evidence type="ECO:0008006" key="12">
    <source>
        <dbReference type="Google" id="ProtNLM"/>
    </source>
</evidence>
<dbReference type="EMBL" id="MLYV02000446">
    <property type="protein sequence ID" value="PSR94682.1"/>
    <property type="molecule type" value="Genomic_DNA"/>
</dbReference>
<evidence type="ECO:0000256" key="2">
    <source>
        <dbReference type="ARBA" id="ARBA00022448"/>
    </source>
</evidence>
<feature type="transmembrane region" description="Helical" evidence="9">
    <location>
        <begin position="179"/>
        <end position="196"/>
    </location>
</feature>
<feature type="transmembrane region" description="Helical" evidence="9">
    <location>
        <begin position="208"/>
        <end position="227"/>
    </location>
</feature>
<protein>
    <recommendedName>
        <fullName evidence="12">Mannose-P-dolichol utilization defect 1 protein homolog</fullName>
    </recommendedName>
</protein>
<dbReference type="SMART" id="SM00679">
    <property type="entry name" value="CTNS"/>
    <property type="match status" value="2"/>
</dbReference>
<keyword evidence="6 9" id="KW-0472">Membrane</keyword>
<keyword evidence="11" id="KW-1185">Reference proteome</keyword>
<evidence type="ECO:0000256" key="7">
    <source>
        <dbReference type="ARBA" id="ARBA00038475"/>
    </source>
</evidence>
<name>A0A2R6PNR8_9APHY</name>
<organism evidence="10 11">
    <name type="scientific">Hermanssonia centrifuga</name>
    <dbReference type="NCBI Taxonomy" id="98765"/>
    <lineage>
        <taxon>Eukaryota</taxon>
        <taxon>Fungi</taxon>
        <taxon>Dikarya</taxon>
        <taxon>Basidiomycota</taxon>
        <taxon>Agaricomycotina</taxon>
        <taxon>Agaricomycetes</taxon>
        <taxon>Polyporales</taxon>
        <taxon>Meruliaceae</taxon>
        <taxon>Hermanssonia</taxon>
    </lineage>
</organism>
<evidence type="ECO:0000256" key="4">
    <source>
        <dbReference type="ARBA" id="ARBA00022737"/>
    </source>
</evidence>
<dbReference type="Proteomes" id="UP000186601">
    <property type="component" value="Unassembled WGS sequence"/>
</dbReference>
<feature type="transmembrane region" description="Helical" evidence="9">
    <location>
        <begin position="147"/>
        <end position="167"/>
    </location>
</feature>
<evidence type="ECO:0000313" key="11">
    <source>
        <dbReference type="Proteomes" id="UP000186601"/>
    </source>
</evidence>
<gene>
    <name evidence="10" type="ORF">PHLCEN_2v4414</name>
</gene>
<reference evidence="10 11" key="1">
    <citation type="submission" date="2018-02" db="EMBL/GenBank/DDBJ databases">
        <title>Genome sequence of the basidiomycete white-rot fungus Phlebia centrifuga.</title>
        <authorList>
            <person name="Granchi Z."/>
            <person name="Peng M."/>
            <person name="de Vries R.P."/>
            <person name="Hilden K."/>
            <person name="Makela M.R."/>
            <person name="Grigoriev I."/>
            <person name="Riley R."/>
        </authorList>
    </citation>
    <scope>NUCLEOTIDE SEQUENCE [LARGE SCALE GENOMIC DNA]</scope>
    <source>
        <strain evidence="10 11">FBCC195</strain>
    </source>
</reference>
<accession>A0A2R6PNR8</accession>
<feature type="transmembrane region" description="Helical" evidence="9">
    <location>
        <begin position="239"/>
        <end position="257"/>
    </location>
</feature>
<dbReference type="AlphaFoldDB" id="A0A2R6PNR8"/>
<evidence type="ECO:0000256" key="8">
    <source>
        <dbReference type="SAM" id="MobiDB-lite"/>
    </source>
</evidence>
<feature type="transmembrane region" description="Helical" evidence="9">
    <location>
        <begin position="319"/>
        <end position="343"/>
    </location>
</feature>
<evidence type="ECO:0000256" key="6">
    <source>
        <dbReference type="ARBA" id="ARBA00023136"/>
    </source>
</evidence>
<dbReference type="PANTHER" id="PTHR12226">
    <property type="entry name" value="MANNOSE-P-DOLICHOL UTILIZATION DEFECT 1 LEC35 -RELATED"/>
    <property type="match status" value="1"/>
</dbReference>
<evidence type="ECO:0000256" key="3">
    <source>
        <dbReference type="ARBA" id="ARBA00022692"/>
    </source>
</evidence>
<dbReference type="STRING" id="98765.A0A2R6PNR8"/>
<dbReference type="FunFam" id="1.20.1280.290:FF:000006">
    <property type="entry name" value="mannose-P-dolichol utilization defect 1 protein"/>
    <property type="match status" value="1"/>
</dbReference>
<keyword evidence="2" id="KW-0813">Transport</keyword>
<dbReference type="Gene3D" id="1.20.1280.290">
    <property type="match status" value="2"/>
</dbReference>
<proteinExistence type="inferred from homology"/>
<evidence type="ECO:0000313" key="10">
    <source>
        <dbReference type="EMBL" id="PSR94682.1"/>
    </source>
</evidence>
<evidence type="ECO:0000256" key="9">
    <source>
        <dbReference type="SAM" id="Phobius"/>
    </source>
</evidence>
<dbReference type="InterPro" id="IPR016817">
    <property type="entry name" value="MannP-dilichol_defect-1"/>
</dbReference>
<keyword evidence="4" id="KW-0677">Repeat</keyword>
<keyword evidence="5 9" id="KW-1133">Transmembrane helix</keyword>
<keyword evidence="3 9" id="KW-0812">Transmembrane</keyword>
<dbReference type="OrthoDB" id="271506at2759"/>
<feature type="region of interest" description="Disordered" evidence="8">
    <location>
        <begin position="383"/>
        <end position="404"/>
    </location>
</feature>
<dbReference type="InterPro" id="IPR006603">
    <property type="entry name" value="PQ-loop_rpt"/>
</dbReference>
<dbReference type="Pfam" id="PF04193">
    <property type="entry name" value="PQ-loop"/>
    <property type="match status" value="2"/>
</dbReference>
<comment type="subcellular location">
    <subcellularLocation>
        <location evidence="1">Membrane</location>
        <topology evidence="1">Multi-pass membrane protein</topology>
    </subcellularLocation>
</comment>
<comment type="similarity">
    <text evidence="7">Belongs to the MPDU1 (TC 2.A.43.3) family.</text>
</comment>
<dbReference type="PANTHER" id="PTHR12226:SF2">
    <property type="entry name" value="MANNOSE-P-DOLICHOL UTILIZATION DEFECT 1 PROTEIN"/>
    <property type="match status" value="1"/>
</dbReference>
<dbReference type="GO" id="GO:0016020">
    <property type="term" value="C:membrane"/>
    <property type="evidence" value="ECO:0007669"/>
    <property type="project" value="UniProtKB-SubCell"/>
</dbReference>
<evidence type="ECO:0000256" key="1">
    <source>
        <dbReference type="ARBA" id="ARBA00004141"/>
    </source>
</evidence>
<evidence type="ECO:0000256" key="5">
    <source>
        <dbReference type="ARBA" id="ARBA00022989"/>
    </source>
</evidence>